<accession>A0AAE4QR05</accession>
<proteinExistence type="predicted"/>
<reference evidence="2 3" key="1">
    <citation type="journal article" date="2018" name="Microb. Genom.">
        <title>Deciphering the unexplored Leptospira diversity from soils uncovers genomic evolution to virulence.</title>
        <authorList>
            <person name="Thibeaux R."/>
            <person name="Iraola G."/>
            <person name="Ferres I."/>
            <person name="Bierque E."/>
            <person name="Girault D."/>
            <person name="Soupe-Gilbert M.E."/>
            <person name="Picardeau M."/>
            <person name="Goarant C."/>
        </authorList>
    </citation>
    <scope>NUCLEOTIDE SEQUENCE [LARGE SCALE GENOMIC DNA]</scope>
    <source>
        <strain evidence="2 3">ATI7-C-A5</strain>
    </source>
</reference>
<protein>
    <submittedName>
        <fullName evidence="2">Uncharacterized protein</fullName>
    </submittedName>
</protein>
<dbReference type="EMBL" id="NPEF02000028">
    <property type="protein sequence ID" value="MDV6237624.1"/>
    <property type="molecule type" value="Genomic_DNA"/>
</dbReference>
<dbReference type="RefSeq" id="WP_165783545.1">
    <property type="nucleotide sequence ID" value="NZ_NPEF02000028.1"/>
</dbReference>
<organism evidence="2 3">
    <name type="scientific">Leptospira ellisii</name>
    <dbReference type="NCBI Taxonomy" id="2023197"/>
    <lineage>
        <taxon>Bacteria</taxon>
        <taxon>Pseudomonadati</taxon>
        <taxon>Spirochaetota</taxon>
        <taxon>Spirochaetia</taxon>
        <taxon>Leptospirales</taxon>
        <taxon>Leptospiraceae</taxon>
        <taxon>Leptospira</taxon>
    </lineage>
</organism>
<name>A0AAE4QR05_9LEPT</name>
<evidence type="ECO:0000256" key="1">
    <source>
        <dbReference type="SAM" id="MobiDB-lite"/>
    </source>
</evidence>
<sequence length="57" mass="6501">MKQNLIKVFKNLPDGKEVELLADATQLEALRQHPDFKVPETKDSNKKNQIPEGEEVV</sequence>
<evidence type="ECO:0000313" key="3">
    <source>
        <dbReference type="Proteomes" id="UP000232122"/>
    </source>
</evidence>
<comment type="caution">
    <text evidence="2">The sequence shown here is derived from an EMBL/GenBank/DDBJ whole genome shotgun (WGS) entry which is preliminary data.</text>
</comment>
<dbReference type="AlphaFoldDB" id="A0AAE4QR05"/>
<keyword evidence="3" id="KW-1185">Reference proteome</keyword>
<feature type="compositionally biased region" description="Basic and acidic residues" evidence="1">
    <location>
        <begin position="32"/>
        <end position="46"/>
    </location>
</feature>
<gene>
    <name evidence="2" type="ORF">CH379_018480</name>
</gene>
<evidence type="ECO:0000313" key="2">
    <source>
        <dbReference type="EMBL" id="MDV6237624.1"/>
    </source>
</evidence>
<feature type="region of interest" description="Disordered" evidence="1">
    <location>
        <begin position="32"/>
        <end position="57"/>
    </location>
</feature>
<dbReference type="Proteomes" id="UP000232122">
    <property type="component" value="Unassembled WGS sequence"/>
</dbReference>